<dbReference type="EMBL" id="JACEQY010000023">
    <property type="protein sequence ID" value="MBA4863783.1"/>
    <property type="molecule type" value="Genomic_DNA"/>
</dbReference>
<protein>
    <submittedName>
        <fullName evidence="2">Uncharacterized protein</fullName>
    </submittedName>
</protein>
<name>A0A7W2D300_9ACTN</name>
<feature type="signal peptide" evidence="1">
    <location>
        <begin position="1"/>
        <end position="29"/>
    </location>
</feature>
<keyword evidence="3" id="KW-1185">Reference proteome</keyword>
<dbReference type="PROSITE" id="PS51318">
    <property type="entry name" value="TAT"/>
    <property type="match status" value="1"/>
</dbReference>
<reference evidence="2 3" key="1">
    <citation type="submission" date="2020-07" db="EMBL/GenBank/DDBJ databases">
        <title>Streptomyces isolated from Indian soil.</title>
        <authorList>
            <person name="Mandal S."/>
            <person name="Maiti P.K."/>
        </authorList>
    </citation>
    <scope>NUCLEOTIDE SEQUENCE [LARGE SCALE GENOMIC DNA]</scope>
    <source>
        <strain evidence="2 3">PSKA54</strain>
    </source>
</reference>
<evidence type="ECO:0000313" key="2">
    <source>
        <dbReference type="EMBL" id="MBA4863783.1"/>
    </source>
</evidence>
<dbReference type="AlphaFoldDB" id="A0A7W2D300"/>
<organism evidence="2 3">
    <name type="scientific">Streptomyces himalayensis subsp. aureolus</name>
    <dbReference type="NCBI Taxonomy" id="2758039"/>
    <lineage>
        <taxon>Bacteria</taxon>
        <taxon>Bacillati</taxon>
        <taxon>Actinomycetota</taxon>
        <taxon>Actinomycetes</taxon>
        <taxon>Kitasatosporales</taxon>
        <taxon>Streptomycetaceae</taxon>
        <taxon>Streptomyces</taxon>
        <taxon>Streptomyces himalayensis</taxon>
    </lineage>
</organism>
<dbReference type="SUPFAM" id="SSF81853">
    <property type="entry name" value="Family 10 polysaccharide lyase"/>
    <property type="match status" value="1"/>
</dbReference>
<comment type="caution">
    <text evidence="2">The sequence shown here is derived from an EMBL/GenBank/DDBJ whole genome shotgun (WGS) entry which is preliminary data.</text>
</comment>
<dbReference type="InterPro" id="IPR006311">
    <property type="entry name" value="TAT_signal"/>
</dbReference>
<evidence type="ECO:0000313" key="3">
    <source>
        <dbReference type="Proteomes" id="UP000586976"/>
    </source>
</evidence>
<feature type="chain" id="PRO_5030971023" evidence="1">
    <location>
        <begin position="30"/>
        <end position="641"/>
    </location>
</feature>
<evidence type="ECO:0000256" key="1">
    <source>
        <dbReference type="SAM" id="SignalP"/>
    </source>
</evidence>
<proteinExistence type="predicted"/>
<sequence length="641" mass="70436">MAGFPGLSRRALLGAACGAALLTALPAQAARGDERASGLPLLDPLPQGAPDRTLFAPQEQRYAPYLVILAPMANEIEDADPATYGWFTGGWWRTPTVPYNARIQEHVYTLSWFYAHPRPWNPYAGDAALLARLDAALQHYLRLQHDDGSWPEYRPTEHSRAATGFGLGYLSKTLQNLHTVGALPERQTEIRTTLRKAMGWFLDPANTTVWVKPLQFANQHIAGLAGATLSLQLDPDPALQERLAERVAFIGSHGQSPQGFFYEPRGMDIGYNFEVMLPDMAEIYHLTGEPTMLSMARKFATWFGYNLVREPDGSGWFTNVAASARTSIRALDDVMHDPDRTHLGSLFVPEAPELAGFFTAGEDRAAARAAWAADPMPVPALNRGNTSPRIIAHVPYGEAFPTRAEKKAAISELPYLRQDNFVELRRDGGQDFLFIRRPNLYLGTFFGQRATSLVRAGLSFLWHPDAGMVVYSLNGDAGCWATELADGRLDADGDLTAEYFTGAATARPWTGEDLSPDEPFGIRYRTPDSAVTTDVTVTRQTVRRVVTAHSPGSEQIPLVIHPSDKVTFTDGTEAAYGKATTAPADGLTLRRGNTTILIRWDAMRTASLTGGSTTYLRDGARRTHMLRIPHPGALRLTITFS</sequence>
<dbReference type="Proteomes" id="UP000586976">
    <property type="component" value="Unassembled WGS sequence"/>
</dbReference>
<keyword evidence="1" id="KW-0732">Signal</keyword>
<gene>
    <name evidence="2" type="ORF">H1V43_20870</name>
</gene>
<accession>A0A7W2D300</accession>